<dbReference type="PaxDb" id="4081-Solyc01g066290.2.1"/>
<dbReference type="PANTHER" id="PTHR33484:SF15">
    <property type="match status" value="1"/>
</dbReference>
<reference evidence="1" key="2">
    <citation type="submission" date="2019-01" db="UniProtKB">
        <authorList>
            <consortium name="EnsemblPlants"/>
        </authorList>
    </citation>
    <scope>IDENTIFICATION</scope>
    <source>
        <strain evidence="1">cv. Heinz 1706</strain>
    </source>
</reference>
<keyword evidence="2" id="KW-1185">Reference proteome</keyword>
<dbReference type="Gramene" id="Solyc01g066290.2.1">
    <property type="protein sequence ID" value="Solyc01g066290.2.1.1"/>
    <property type="gene ID" value="Solyc01g066290.2"/>
</dbReference>
<evidence type="ECO:0000313" key="1">
    <source>
        <dbReference type="EnsemblPlants" id="Solyc01g066290.2.1.1"/>
    </source>
</evidence>
<dbReference type="InParanoid" id="A0A3Q7EFQ3"/>
<dbReference type="OMA" id="ERVCNIN"/>
<dbReference type="PANTHER" id="PTHR33484">
    <property type="entry name" value="BNAC07G33360D PROTEIN"/>
    <property type="match status" value="1"/>
</dbReference>
<evidence type="ECO:0000313" key="2">
    <source>
        <dbReference type="Proteomes" id="UP000004994"/>
    </source>
</evidence>
<accession>A0A3Q7EFQ3</accession>
<dbReference type="AlphaFoldDB" id="A0A3Q7EFQ3"/>
<protein>
    <submittedName>
        <fullName evidence="1">Uncharacterized protein</fullName>
    </submittedName>
</protein>
<proteinExistence type="predicted"/>
<sequence>QTQPTSLSLYYPKYYHQLSPLIHTKEMAHRKEQLLAKIGQEGFDLIDEFWGKRKERPSPPQRPNNSAPYKYYPQQSHVVKLHPSEAKVYNINSYEAVQMYQGVEYFSSKRKSSTAAVAF</sequence>
<reference evidence="1" key="1">
    <citation type="journal article" date="2012" name="Nature">
        <title>The tomato genome sequence provides insights into fleshy fruit evolution.</title>
        <authorList>
            <consortium name="Tomato Genome Consortium"/>
        </authorList>
    </citation>
    <scope>NUCLEOTIDE SEQUENCE [LARGE SCALE GENOMIC DNA]</scope>
    <source>
        <strain evidence="1">cv. Heinz 1706</strain>
    </source>
</reference>
<organism evidence="1">
    <name type="scientific">Solanum lycopersicum</name>
    <name type="common">Tomato</name>
    <name type="synonym">Lycopersicon esculentum</name>
    <dbReference type="NCBI Taxonomy" id="4081"/>
    <lineage>
        <taxon>Eukaryota</taxon>
        <taxon>Viridiplantae</taxon>
        <taxon>Streptophyta</taxon>
        <taxon>Embryophyta</taxon>
        <taxon>Tracheophyta</taxon>
        <taxon>Spermatophyta</taxon>
        <taxon>Magnoliopsida</taxon>
        <taxon>eudicotyledons</taxon>
        <taxon>Gunneridae</taxon>
        <taxon>Pentapetalae</taxon>
        <taxon>asterids</taxon>
        <taxon>lamiids</taxon>
        <taxon>Solanales</taxon>
        <taxon>Solanaceae</taxon>
        <taxon>Solanoideae</taxon>
        <taxon>Solaneae</taxon>
        <taxon>Solanum</taxon>
        <taxon>Solanum subgen. Lycopersicon</taxon>
    </lineage>
</organism>
<name>A0A3Q7EFQ3_SOLLC</name>
<dbReference type="Proteomes" id="UP000004994">
    <property type="component" value="Chromosome 1"/>
</dbReference>
<dbReference type="EnsemblPlants" id="Solyc01g066290.2.1">
    <property type="protein sequence ID" value="Solyc01g066290.2.1.1"/>
    <property type="gene ID" value="Solyc01g066290.2"/>
</dbReference>